<evidence type="ECO:0000256" key="1">
    <source>
        <dbReference type="SAM" id="MobiDB-lite"/>
    </source>
</evidence>
<accession>R7UR28</accession>
<keyword evidence="2" id="KW-1133">Transmembrane helix</keyword>
<organism evidence="4">
    <name type="scientific">Capitella teleta</name>
    <name type="common">Polychaete worm</name>
    <dbReference type="NCBI Taxonomy" id="283909"/>
    <lineage>
        <taxon>Eukaryota</taxon>
        <taxon>Metazoa</taxon>
        <taxon>Spiralia</taxon>
        <taxon>Lophotrochozoa</taxon>
        <taxon>Annelida</taxon>
        <taxon>Polychaeta</taxon>
        <taxon>Sedentaria</taxon>
        <taxon>Scolecida</taxon>
        <taxon>Capitellidae</taxon>
        <taxon>Capitella</taxon>
    </lineage>
</organism>
<dbReference type="EnsemblMetazoa" id="CapteT191137">
    <property type="protein sequence ID" value="CapteP191137"/>
    <property type="gene ID" value="CapteG191137"/>
</dbReference>
<evidence type="ECO:0000313" key="4">
    <source>
        <dbReference type="EMBL" id="ELU08620.1"/>
    </source>
</evidence>
<proteinExistence type="predicted"/>
<dbReference type="EMBL" id="AMQN01006672">
    <property type="status" value="NOT_ANNOTATED_CDS"/>
    <property type="molecule type" value="Genomic_DNA"/>
</dbReference>
<dbReference type="EMBL" id="AMQN01006673">
    <property type="status" value="NOT_ANNOTATED_CDS"/>
    <property type="molecule type" value="Genomic_DNA"/>
</dbReference>
<keyword evidence="6" id="KW-1185">Reference proteome</keyword>
<dbReference type="HOGENOM" id="CLU_785822_0_0_1"/>
<feature type="compositionally biased region" description="Basic residues" evidence="1">
    <location>
        <begin position="337"/>
        <end position="353"/>
    </location>
</feature>
<dbReference type="STRING" id="283909.R7UR28"/>
<protein>
    <recommendedName>
        <fullName evidence="3">Nucleolus and neural progenitor protein-like N-terminal domain-containing protein</fullName>
    </recommendedName>
</protein>
<dbReference type="AlphaFoldDB" id="R7UR28"/>
<dbReference type="Proteomes" id="UP000014760">
    <property type="component" value="Unassembled WGS sequence"/>
</dbReference>
<dbReference type="InterPro" id="IPR052835">
    <property type="entry name" value="Nepro"/>
</dbReference>
<dbReference type="PANTHER" id="PTHR34761">
    <property type="entry name" value="NUCLEOLUS AND NEURAL PROGENITOR PROTEIN"/>
    <property type="match status" value="1"/>
</dbReference>
<evidence type="ECO:0000259" key="3">
    <source>
        <dbReference type="Pfam" id="PF14780"/>
    </source>
</evidence>
<dbReference type="PANTHER" id="PTHR34761:SF1">
    <property type="entry name" value="NUCLEOLUS AND NEURAL PROGENITOR PROTEIN"/>
    <property type="match status" value="1"/>
</dbReference>
<reference evidence="4 6" key="2">
    <citation type="journal article" date="2013" name="Nature">
        <title>Insights into bilaterian evolution from three spiralian genomes.</title>
        <authorList>
            <person name="Simakov O."/>
            <person name="Marletaz F."/>
            <person name="Cho S.J."/>
            <person name="Edsinger-Gonzales E."/>
            <person name="Havlak P."/>
            <person name="Hellsten U."/>
            <person name="Kuo D.H."/>
            <person name="Larsson T."/>
            <person name="Lv J."/>
            <person name="Arendt D."/>
            <person name="Savage R."/>
            <person name="Osoegawa K."/>
            <person name="de Jong P."/>
            <person name="Grimwood J."/>
            <person name="Chapman J.A."/>
            <person name="Shapiro H."/>
            <person name="Aerts A."/>
            <person name="Otillar R.P."/>
            <person name="Terry A.Y."/>
            <person name="Boore J.L."/>
            <person name="Grigoriev I.V."/>
            <person name="Lindberg D.R."/>
            <person name="Seaver E.C."/>
            <person name="Weisblat D.A."/>
            <person name="Putnam N.H."/>
            <person name="Rokhsar D.S."/>
        </authorList>
    </citation>
    <scope>NUCLEOTIDE SEQUENCE</scope>
    <source>
        <strain evidence="4 6">I ESC-2004</strain>
    </source>
</reference>
<feature type="domain" description="Nucleolus and neural progenitor protein-like N-terminal" evidence="3">
    <location>
        <begin position="77"/>
        <end position="218"/>
    </location>
</feature>
<feature type="region of interest" description="Disordered" evidence="1">
    <location>
        <begin position="308"/>
        <end position="353"/>
    </location>
</feature>
<feature type="transmembrane region" description="Helical" evidence="2">
    <location>
        <begin position="186"/>
        <end position="207"/>
    </location>
</feature>
<keyword evidence="2" id="KW-0472">Membrane</keyword>
<name>R7UR28_CAPTE</name>
<sequence>MMMMMMMLLLLLLLLLMMMMMMMMIMIMVMMAADYVDIKPSPPVCCLENDINDIQISALQEIIRELEATYGVWVECSKVSLEYHLLSKGVIKMKHRHRSEKFKGYLKKVENGLKKLSRFDLPSVFKLLLSLCPRDPEDIEGLGVRLPSQQMFFFLMHRMHKAAELIHYLMENCINAYGALSQQVKLGIFVSFYMLHMSNVAGIWFILRAYMKSVQNLYCLIPDFAKSVKATQVPWVSEILPKNLDEFLPDTTPMEMLKSSPVTERLMSKIEGKTDSANFTEIKMEKIEDDLGESLCREELEKIVCKRKNKEVSAEGGKKMKMEASNMQTKEPDGSKRKTLKKKKKKKKNIVSK</sequence>
<keyword evidence="2" id="KW-0812">Transmembrane</keyword>
<gene>
    <name evidence="4" type="ORF">CAPTEDRAFT_191137</name>
</gene>
<evidence type="ECO:0000256" key="2">
    <source>
        <dbReference type="SAM" id="Phobius"/>
    </source>
</evidence>
<dbReference type="InterPro" id="IPR027951">
    <property type="entry name" value="Nepro_N"/>
</dbReference>
<dbReference type="GO" id="GO:0005634">
    <property type="term" value="C:nucleus"/>
    <property type="evidence" value="ECO:0007669"/>
    <property type="project" value="TreeGrafter"/>
</dbReference>
<reference evidence="6" key="1">
    <citation type="submission" date="2012-12" db="EMBL/GenBank/DDBJ databases">
        <authorList>
            <person name="Hellsten U."/>
            <person name="Grimwood J."/>
            <person name="Chapman J.A."/>
            <person name="Shapiro H."/>
            <person name="Aerts A."/>
            <person name="Otillar R.P."/>
            <person name="Terry A.Y."/>
            <person name="Boore J.L."/>
            <person name="Simakov O."/>
            <person name="Marletaz F."/>
            <person name="Cho S.-J."/>
            <person name="Edsinger-Gonzales E."/>
            <person name="Havlak P."/>
            <person name="Kuo D.-H."/>
            <person name="Larsson T."/>
            <person name="Lv J."/>
            <person name="Arendt D."/>
            <person name="Savage R."/>
            <person name="Osoegawa K."/>
            <person name="de Jong P."/>
            <person name="Lindberg D.R."/>
            <person name="Seaver E.C."/>
            <person name="Weisblat D.A."/>
            <person name="Putnam N.H."/>
            <person name="Grigoriev I.V."/>
            <person name="Rokhsar D.S."/>
        </authorList>
    </citation>
    <scope>NUCLEOTIDE SEQUENCE</scope>
    <source>
        <strain evidence="6">I ESC-2004</strain>
    </source>
</reference>
<dbReference type="Pfam" id="PF14780">
    <property type="entry name" value="NEPRO_N"/>
    <property type="match status" value="1"/>
</dbReference>
<evidence type="ECO:0000313" key="6">
    <source>
        <dbReference type="Proteomes" id="UP000014760"/>
    </source>
</evidence>
<dbReference type="GO" id="GO:0045747">
    <property type="term" value="P:positive regulation of Notch signaling pathway"/>
    <property type="evidence" value="ECO:0007669"/>
    <property type="project" value="TreeGrafter"/>
</dbReference>
<dbReference type="EMBL" id="KB298910">
    <property type="protein sequence ID" value="ELU08620.1"/>
    <property type="molecule type" value="Genomic_DNA"/>
</dbReference>
<evidence type="ECO:0000313" key="5">
    <source>
        <dbReference type="EnsemblMetazoa" id="CapteP191137"/>
    </source>
</evidence>
<reference evidence="5" key="3">
    <citation type="submission" date="2015-06" db="UniProtKB">
        <authorList>
            <consortium name="EnsemblMetazoa"/>
        </authorList>
    </citation>
    <scope>IDENTIFICATION</scope>
</reference>
<dbReference type="OMA" id="RPPNATC"/>
<dbReference type="OrthoDB" id="9899341at2759"/>
<feature type="compositionally biased region" description="Basic and acidic residues" evidence="1">
    <location>
        <begin position="308"/>
        <end position="322"/>
    </location>
</feature>